<feature type="compositionally biased region" description="Gly residues" evidence="1">
    <location>
        <begin position="179"/>
        <end position="203"/>
    </location>
</feature>
<evidence type="ECO:0000256" key="1">
    <source>
        <dbReference type="SAM" id="MobiDB-lite"/>
    </source>
</evidence>
<proteinExistence type="predicted"/>
<evidence type="ECO:0000313" key="2">
    <source>
        <dbReference type="EMBL" id="KAJ7654173.1"/>
    </source>
</evidence>
<sequence length="285" mass="30759">MVGNRVIYYVADKRQGVLLSPDPPLWLLSEPSTYAATSFLRTARHESLPALPPASTTKLPLDKARFVITWLVDACAFYTHFATADHRKSNAKWIKMLGSAVKDLKQRHADTVLHTKNLHTKNPCQKRKLEEGQEQPASKKQRRHEDDPSGGAGSSGAGSGGGAGGSGGTSDSRGDGNSREGGGSGREGGSGGGGGEDAGGDGKGIPTSNSGGVLSKNGSTGSSDSTVITCYHRTVARSKRSCYGYGRRWRWRRRLRTEAWRRRHEHHRPRASWPPTAVSTIPYRV</sequence>
<organism evidence="2 3">
    <name type="scientific">Mycena rosella</name>
    <name type="common">Pink bonnet</name>
    <name type="synonym">Agaricus rosellus</name>
    <dbReference type="NCBI Taxonomy" id="1033263"/>
    <lineage>
        <taxon>Eukaryota</taxon>
        <taxon>Fungi</taxon>
        <taxon>Dikarya</taxon>
        <taxon>Basidiomycota</taxon>
        <taxon>Agaricomycotina</taxon>
        <taxon>Agaricomycetes</taxon>
        <taxon>Agaricomycetidae</taxon>
        <taxon>Agaricales</taxon>
        <taxon>Marasmiineae</taxon>
        <taxon>Mycenaceae</taxon>
        <taxon>Mycena</taxon>
    </lineage>
</organism>
<feature type="compositionally biased region" description="Polar residues" evidence="1">
    <location>
        <begin position="206"/>
        <end position="225"/>
    </location>
</feature>
<dbReference type="AlphaFoldDB" id="A0AAD7G323"/>
<keyword evidence="3" id="KW-1185">Reference proteome</keyword>
<dbReference type="Proteomes" id="UP001221757">
    <property type="component" value="Unassembled WGS sequence"/>
</dbReference>
<protein>
    <submittedName>
        <fullName evidence="2">Uncharacterized protein</fullName>
    </submittedName>
</protein>
<name>A0AAD7G323_MYCRO</name>
<feature type="region of interest" description="Disordered" evidence="1">
    <location>
        <begin position="111"/>
        <end position="225"/>
    </location>
</feature>
<comment type="caution">
    <text evidence="2">The sequence shown here is derived from an EMBL/GenBank/DDBJ whole genome shotgun (WGS) entry which is preliminary data.</text>
</comment>
<accession>A0AAD7G323</accession>
<feature type="compositionally biased region" description="Gly residues" evidence="1">
    <location>
        <begin position="150"/>
        <end position="168"/>
    </location>
</feature>
<dbReference type="EMBL" id="JARKIE010000327">
    <property type="protein sequence ID" value="KAJ7654173.1"/>
    <property type="molecule type" value="Genomic_DNA"/>
</dbReference>
<reference evidence="2" key="1">
    <citation type="submission" date="2023-03" db="EMBL/GenBank/DDBJ databases">
        <title>Massive genome expansion in bonnet fungi (Mycena s.s.) driven by repeated elements and novel gene families across ecological guilds.</title>
        <authorList>
            <consortium name="Lawrence Berkeley National Laboratory"/>
            <person name="Harder C.B."/>
            <person name="Miyauchi S."/>
            <person name="Viragh M."/>
            <person name="Kuo A."/>
            <person name="Thoen E."/>
            <person name="Andreopoulos B."/>
            <person name="Lu D."/>
            <person name="Skrede I."/>
            <person name="Drula E."/>
            <person name="Henrissat B."/>
            <person name="Morin E."/>
            <person name="Kohler A."/>
            <person name="Barry K."/>
            <person name="LaButti K."/>
            <person name="Morin E."/>
            <person name="Salamov A."/>
            <person name="Lipzen A."/>
            <person name="Mereny Z."/>
            <person name="Hegedus B."/>
            <person name="Baldrian P."/>
            <person name="Stursova M."/>
            <person name="Weitz H."/>
            <person name="Taylor A."/>
            <person name="Grigoriev I.V."/>
            <person name="Nagy L.G."/>
            <person name="Martin F."/>
            <person name="Kauserud H."/>
        </authorList>
    </citation>
    <scope>NUCLEOTIDE SEQUENCE</scope>
    <source>
        <strain evidence="2">CBHHK067</strain>
    </source>
</reference>
<gene>
    <name evidence="2" type="ORF">B0H17DRAFT_388426</name>
</gene>
<evidence type="ECO:0000313" key="3">
    <source>
        <dbReference type="Proteomes" id="UP001221757"/>
    </source>
</evidence>